<accession>A0A0E0MVQ1</accession>
<feature type="region of interest" description="Disordered" evidence="1">
    <location>
        <begin position="1"/>
        <end position="24"/>
    </location>
</feature>
<organism evidence="2 3">
    <name type="scientific">Oryza rufipogon</name>
    <name type="common">Brownbeard rice</name>
    <name type="synonym">Asian wild rice</name>
    <dbReference type="NCBI Taxonomy" id="4529"/>
    <lineage>
        <taxon>Eukaryota</taxon>
        <taxon>Viridiplantae</taxon>
        <taxon>Streptophyta</taxon>
        <taxon>Embryophyta</taxon>
        <taxon>Tracheophyta</taxon>
        <taxon>Spermatophyta</taxon>
        <taxon>Magnoliopsida</taxon>
        <taxon>Liliopsida</taxon>
        <taxon>Poales</taxon>
        <taxon>Poaceae</taxon>
        <taxon>BOP clade</taxon>
        <taxon>Oryzoideae</taxon>
        <taxon>Oryzeae</taxon>
        <taxon>Oryzinae</taxon>
        <taxon>Oryza</taxon>
    </lineage>
</organism>
<feature type="region of interest" description="Disordered" evidence="1">
    <location>
        <begin position="54"/>
        <end position="91"/>
    </location>
</feature>
<dbReference type="AlphaFoldDB" id="A0A0E0MVQ1"/>
<evidence type="ECO:0000256" key="1">
    <source>
        <dbReference type="SAM" id="MobiDB-lite"/>
    </source>
</evidence>
<dbReference type="EnsemblPlants" id="ORUFI01G15390.1">
    <property type="protein sequence ID" value="ORUFI01G15390.1"/>
    <property type="gene ID" value="ORUFI01G15390"/>
</dbReference>
<dbReference type="Gramene" id="ORUFI01G15390.1">
    <property type="protein sequence ID" value="ORUFI01G15390.1"/>
    <property type="gene ID" value="ORUFI01G15390"/>
</dbReference>
<evidence type="ECO:0000313" key="2">
    <source>
        <dbReference type="EnsemblPlants" id="ORUFI01G15390.1"/>
    </source>
</evidence>
<protein>
    <submittedName>
        <fullName evidence="2">Uncharacterized protein</fullName>
    </submittedName>
</protein>
<reference evidence="3" key="1">
    <citation type="submission" date="2013-06" db="EMBL/GenBank/DDBJ databases">
        <authorList>
            <person name="Zhao Q."/>
        </authorList>
    </citation>
    <scope>NUCLEOTIDE SEQUENCE</scope>
    <source>
        <strain evidence="3">cv. W1943</strain>
    </source>
</reference>
<proteinExistence type="predicted"/>
<reference evidence="2" key="2">
    <citation type="submission" date="2015-06" db="UniProtKB">
        <authorList>
            <consortium name="EnsemblPlants"/>
        </authorList>
    </citation>
    <scope>IDENTIFICATION</scope>
</reference>
<keyword evidence="3" id="KW-1185">Reference proteome</keyword>
<sequence>MGGGGGAAARAAAGGRRRCGEQLHGRKPAAGGMVAFVNGTFTMEMMMRLLEENESDMAQPQVGDVGDATDSGTEVAKSPRRNGQLLVGEKT</sequence>
<evidence type="ECO:0000313" key="3">
    <source>
        <dbReference type="Proteomes" id="UP000008022"/>
    </source>
</evidence>
<dbReference type="HOGENOM" id="CLU_2430857_0_0_1"/>
<name>A0A0E0MVQ1_ORYRU</name>
<dbReference type="Proteomes" id="UP000008022">
    <property type="component" value="Unassembled WGS sequence"/>
</dbReference>